<proteinExistence type="predicted"/>
<evidence type="ECO:0000313" key="4">
    <source>
        <dbReference type="EMBL" id="CAF3734351.1"/>
    </source>
</evidence>
<dbReference type="OrthoDB" id="10063988at2759"/>
<dbReference type="EMBL" id="CAJNOK010000820">
    <property type="protein sequence ID" value="CAF0777405.1"/>
    <property type="molecule type" value="Genomic_DNA"/>
</dbReference>
<comment type="caution">
    <text evidence="2">The sequence shown here is derived from an EMBL/GenBank/DDBJ whole genome shotgun (WGS) entry which is preliminary data.</text>
</comment>
<dbReference type="Proteomes" id="UP000663829">
    <property type="component" value="Unassembled WGS sequence"/>
</dbReference>
<dbReference type="EMBL" id="CAJOBC010002462">
    <property type="protein sequence ID" value="CAF3734351.1"/>
    <property type="molecule type" value="Genomic_DNA"/>
</dbReference>
<name>A0A814DVI5_9BILA</name>
<evidence type="ECO:0000313" key="1">
    <source>
        <dbReference type="EMBL" id="CAF0777405.1"/>
    </source>
</evidence>
<dbReference type="Proteomes" id="UP000682733">
    <property type="component" value="Unassembled WGS sequence"/>
</dbReference>
<dbReference type="AlphaFoldDB" id="A0A814DVI5"/>
<dbReference type="Proteomes" id="UP000677228">
    <property type="component" value="Unassembled WGS sequence"/>
</dbReference>
<dbReference type="EMBL" id="CAJNOQ010002462">
    <property type="protein sequence ID" value="CAF0959628.1"/>
    <property type="molecule type" value="Genomic_DNA"/>
</dbReference>
<organism evidence="2 5">
    <name type="scientific">Didymodactylos carnosus</name>
    <dbReference type="NCBI Taxonomy" id="1234261"/>
    <lineage>
        <taxon>Eukaryota</taxon>
        <taxon>Metazoa</taxon>
        <taxon>Spiralia</taxon>
        <taxon>Gnathifera</taxon>
        <taxon>Rotifera</taxon>
        <taxon>Eurotatoria</taxon>
        <taxon>Bdelloidea</taxon>
        <taxon>Philodinida</taxon>
        <taxon>Philodinidae</taxon>
        <taxon>Didymodactylos</taxon>
    </lineage>
</organism>
<evidence type="ECO:0000313" key="5">
    <source>
        <dbReference type="Proteomes" id="UP000663829"/>
    </source>
</evidence>
<keyword evidence="5" id="KW-1185">Reference proteome</keyword>
<dbReference type="EMBL" id="CAJOBA010000820">
    <property type="protein sequence ID" value="CAF3558716.1"/>
    <property type="molecule type" value="Genomic_DNA"/>
</dbReference>
<protein>
    <submittedName>
        <fullName evidence="2">Uncharacterized protein</fullName>
    </submittedName>
</protein>
<accession>A0A814DVI5</accession>
<gene>
    <name evidence="2" type="ORF">GPM918_LOCUS11684</name>
    <name evidence="1" type="ORF">OVA965_LOCUS3417</name>
    <name evidence="4" type="ORF">SRO942_LOCUS11685</name>
    <name evidence="3" type="ORF">TMI583_LOCUS3416</name>
</gene>
<reference evidence="2" key="1">
    <citation type="submission" date="2021-02" db="EMBL/GenBank/DDBJ databases">
        <authorList>
            <person name="Nowell W R."/>
        </authorList>
    </citation>
    <scope>NUCLEOTIDE SEQUENCE</scope>
</reference>
<sequence length="266" mass="28771">MLHTHLLNEAQSSGILHRNIDDEDDLPTPVDDMDGTFVDQKDDTIDLVDSDVIPLIEKLTDGVVSNAIVVAPCDNYTPLSIQEYYMDFSTTLSSTSGQVSDAETLAAGSKFCLQFTLSARIAAQSTNCGSVGKRRRKKCSKGSRCWGGVTWPTATLASAVTMPTKLTTTISSCAIVQVPVNVMTAINISVLDAINDYLRCRWAKKSPKDECGDVCHMVSGGTLDRDNCILSFNSIGKTVGQNYAVALMVEDYWNETTDVSFSSASI</sequence>
<evidence type="ECO:0000313" key="3">
    <source>
        <dbReference type="EMBL" id="CAF3558716.1"/>
    </source>
</evidence>
<evidence type="ECO:0000313" key="2">
    <source>
        <dbReference type="EMBL" id="CAF0959628.1"/>
    </source>
</evidence>
<dbReference type="Proteomes" id="UP000681722">
    <property type="component" value="Unassembled WGS sequence"/>
</dbReference>